<dbReference type="AlphaFoldDB" id="A0AAX4IB17"/>
<dbReference type="GeneID" id="87942122"/>
<evidence type="ECO:0000313" key="3">
    <source>
        <dbReference type="Proteomes" id="UP001322277"/>
    </source>
</evidence>
<keyword evidence="1" id="KW-0732">Signal</keyword>
<evidence type="ECO:0000313" key="2">
    <source>
        <dbReference type="EMBL" id="WQF80605.1"/>
    </source>
</evidence>
<protein>
    <recommendedName>
        <fullName evidence="4">EC89 protein</fullName>
    </recommendedName>
</protein>
<feature type="signal peptide" evidence="1">
    <location>
        <begin position="1"/>
        <end position="16"/>
    </location>
</feature>
<evidence type="ECO:0000256" key="1">
    <source>
        <dbReference type="SAM" id="SignalP"/>
    </source>
</evidence>
<dbReference type="Proteomes" id="UP001322277">
    <property type="component" value="Chromosome 3"/>
</dbReference>
<feature type="chain" id="PRO_5043433108" description="EC89 protein" evidence="1">
    <location>
        <begin position="17"/>
        <end position="83"/>
    </location>
</feature>
<evidence type="ECO:0008006" key="4">
    <source>
        <dbReference type="Google" id="ProtNLM"/>
    </source>
</evidence>
<reference evidence="3" key="1">
    <citation type="journal article" date="2023" name="bioRxiv">
        <title>Complete genome of the Medicago anthracnose fungus, Colletotrichum destructivum, reveals a mini-chromosome-like region within a core chromosome.</title>
        <authorList>
            <person name="Lapalu N."/>
            <person name="Simon A."/>
            <person name="Lu A."/>
            <person name="Plaumann P.-L."/>
            <person name="Amselem J."/>
            <person name="Pigne S."/>
            <person name="Auger A."/>
            <person name="Koch C."/>
            <person name="Dallery J.-F."/>
            <person name="O'Connell R.J."/>
        </authorList>
    </citation>
    <scope>NUCLEOTIDE SEQUENCE [LARGE SCALE GENOMIC DNA]</scope>
    <source>
        <strain evidence="3">CBS 520.97</strain>
    </source>
</reference>
<keyword evidence="3" id="KW-1185">Reference proteome</keyword>
<accession>A0AAX4IB17</accession>
<sequence length="83" mass="8378">MQFLTAILAFAAVAAAAPAASPEPGAPYEAPNPCGPGGETYWSVADDGGGGGWGCISNGAGGCSEYYWKTVPPYWSCWMGGKA</sequence>
<dbReference type="RefSeq" id="XP_062777829.1">
    <property type="nucleotide sequence ID" value="XM_062921778.1"/>
</dbReference>
<gene>
    <name evidence="2" type="ORF">CDEST_05619</name>
</gene>
<proteinExistence type="predicted"/>
<organism evidence="2 3">
    <name type="scientific">Colletotrichum destructivum</name>
    <dbReference type="NCBI Taxonomy" id="34406"/>
    <lineage>
        <taxon>Eukaryota</taxon>
        <taxon>Fungi</taxon>
        <taxon>Dikarya</taxon>
        <taxon>Ascomycota</taxon>
        <taxon>Pezizomycotina</taxon>
        <taxon>Sordariomycetes</taxon>
        <taxon>Hypocreomycetidae</taxon>
        <taxon>Glomerellales</taxon>
        <taxon>Glomerellaceae</taxon>
        <taxon>Colletotrichum</taxon>
        <taxon>Colletotrichum destructivum species complex</taxon>
    </lineage>
</organism>
<dbReference type="KEGG" id="cdet:87942122"/>
<dbReference type="EMBL" id="CP137307">
    <property type="protein sequence ID" value="WQF80605.1"/>
    <property type="molecule type" value="Genomic_DNA"/>
</dbReference>
<name>A0AAX4IB17_9PEZI</name>